<dbReference type="InterPro" id="IPR037522">
    <property type="entry name" value="HD_GYP_dom"/>
</dbReference>
<reference evidence="2 3" key="1">
    <citation type="submission" date="2015-10" db="EMBL/GenBank/DDBJ databases">
        <title>Metagenome-Assembled Genomes uncover a global brackish microbiome.</title>
        <authorList>
            <person name="Hugerth L.W."/>
            <person name="Larsson J."/>
            <person name="Alneberg J."/>
            <person name="Lindh M.V."/>
            <person name="Legrand C."/>
            <person name="Pinhassi J."/>
            <person name="Andersson A.F."/>
        </authorList>
    </citation>
    <scope>NUCLEOTIDE SEQUENCE [LARGE SCALE GENOMIC DNA]</scope>
    <source>
        <strain evidence="2">BACL26 MAG-121220-bin70</strain>
    </source>
</reference>
<dbReference type="PANTHER" id="PTHR45228">
    <property type="entry name" value="CYCLIC DI-GMP PHOSPHODIESTERASE TM_0186-RELATED"/>
    <property type="match status" value="1"/>
</dbReference>
<comment type="caution">
    <text evidence="2">The sequence shown here is derived from an EMBL/GenBank/DDBJ whole genome shotgun (WGS) entry which is preliminary data.</text>
</comment>
<evidence type="ECO:0000259" key="1">
    <source>
        <dbReference type="PROSITE" id="PS51832"/>
    </source>
</evidence>
<evidence type="ECO:0000313" key="2">
    <source>
        <dbReference type="EMBL" id="KRO96541.1"/>
    </source>
</evidence>
<gene>
    <name evidence="2" type="ORF">ABS24_10635</name>
</gene>
<name>A0A0R2UHB6_9GAMM</name>
<dbReference type="PROSITE" id="PS51832">
    <property type="entry name" value="HD_GYP"/>
    <property type="match status" value="1"/>
</dbReference>
<dbReference type="Proteomes" id="UP000051213">
    <property type="component" value="Unassembled WGS sequence"/>
</dbReference>
<proteinExistence type="predicted"/>
<dbReference type="AlphaFoldDB" id="A0A0R2UHB6"/>
<feature type="domain" description="HD-GYP" evidence="1">
    <location>
        <begin position="1"/>
        <end position="91"/>
    </location>
</feature>
<protein>
    <recommendedName>
        <fullName evidence="1">HD-GYP domain-containing protein</fullName>
    </recommendedName>
</protein>
<dbReference type="Gene3D" id="1.10.3210.10">
    <property type="entry name" value="Hypothetical protein af1432"/>
    <property type="match status" value="1"/>
</dbReference>
<dbReference type="InterPro" id="IPR052020">
    <property type="entry name" value="Cyclic_di-GMP/3'3'-cGAMP_PDE"/>
</dbReference>
<sequence>MGIPNSILQKPVKLVEDEFQIMCTHRIICSSILSPMSRIGLAKDMALGHHEHRNGNRLKGERTPLAARVAALVDVLLNPLTIKKSKAFSLG</sequence>
<evidence type="ECO:0000313" key="3">
    <source>
        <dbReference type="Proteomes" id="UP000051213"/>
    </source>
</evidence>
<dbReference type="EMBL" id="LICA01000056">
    <property type="protein sequence ID" value="KRO96541.1"/>
    <property type="molecule type" value="Genomic_DNA"/>
</dbReference>
<organism evidence="2 3">
    <name type="scientific">SAR92 bacterium BACL26 MAG-121220-bin70</name>
    <dbReference type="NCBI Taxonomy" id="1655626"/>
    <lineage>
        <taxon>Bacteria</taxon>
        <taxon>Pseudomonadati</taxon>
        <taxon>Pseudomonadota</taxon>
        <taxon>Gammaproteobacteria</taxon>
        <taxon>Cellvibrionales</taxon>
        <taxon>Porticoccaceae</taxon>
        <taxon>SAR92 clade</taxon>
    </lineage>
</organism>
<accession>A0A0R2UHB6</accession>